<dbReference type="EMBL" id="AUPC02000075">
    <property type="protein sequence ID" value="POG74140.1"/>
    <property type="molecule type" value="Genomic_DNA"/>
</dbReference>
<evidence type="ECO:0000313" key="1">
    <source>
        <dbReference type="EMBL" id="POG74140.1"/>
    </source>
</evidence>
<protein>
    <submittedName>
        <fullName evidence="1">Uncharacterized protein</fullName>
    </submittedName>
</protein>
<reference evidence="1 2" key="1">
    <citation type="journal article" date="2013" name="Proc. Natl. Acad. Sci. U.S.A.">
        <title>Genome of an arbuscular mycorrhizal fungus provides insight into the oldest plant symbiosis.</title>
        <authorList>
            <person name="Tisserant E."/>
            <person name="Malbreil M."/>
            <person name="Kuo A."/>
            <person name="Kohler A."/>
            <person name="Symeonidi A."/>
            <person name="Balestrini R."/>
            <person name="Charron P."/>
            <person name="Duensing N."/>
            <person name="Frei Dit Frey N."/>
            <person name="Gianinazzi-Pearson V."/>
            <person name="Gilbert L.B."/>
            <person name="Handa Y."/>
            <person name="Herr J.R."/>
            <person name="Hijri M."/>
            <person name="Koul R."/>
            <person name="Kawaguchi M."/>
            <person name="Krajinski F."/>
            <person name="Lammers P.J."/>
            <person name="Masclaux F.G."/>
            <person name="Murat C."/>
            <person name="Morin E."/>
            <person name="Ndikumana S."/>
            <person name="Pagni M."/>
            <person name="Petitpierre D."/>
            <person name="Requena N."/>
            <person name="Rosikiewicz P."/>
            <person name="Riley R."/>
            <person name="Saito K."/>
            <person name="San Clemente H."/>
            <person name="Shapiro H."/>
            <person name="van Tuinen D."/>
            <person name="Becard G."/>
            <person name="Bonfante P."/>
            <person name="Paszkowski U."/>
            <person name="Shachar-Hill Y.Y."/>
            <person name="Tuskan G.A."/>
            <person name="Young P.W."/>
            <person name="Sanders I.R."/>
            <person name="Henrissat B."/>
            <person name="Rensing S.A."/>
            <person name="Grigoriev I.V."/>
            <person name="Corradi N."/>
            <person name="Roux C."/>
            <person name="Martin F."/>
        </authorList>
    </citation>
    <scope>NUCLEOTIDE SEQUENCE [LARGE SCALE GENOMIC DNA]</scope>
    <source>
        <strain evidence="1 2">DAOM 197198</strain>
    </source>
</reference>
<keyword evidence="2" id="KW-1185">Reference proteome</keyword>
<name>A0A2P4Q912_RHIID</name>
<sequence>MDTDLRKYLQHQHTWKEKNKCSMSCEHPSYTVVGKEYTFTSDIYSFRILTLEISSNQIPFERDYDLAMKIVYSMRSEIKTFQYILVSPIDFSKNEENS</sequence>
<comment type="caution">
    <text evidence="1">The sequence shown here is derived from an EMBL/GenBank/DDBJ whole genome shotgun (WGS) entry which is preliminary data.</text>
</comment>
<reference evidence="1 2" key="2">
    <citation type="journal article" date="2018" name="New Phytol.">
        <title>High intraspecific genome diversity in the model arbuscular mycorrhizal symbiont Rhizophagus irregularis.</title>
        <authorList>
            <person name="Chen E.C.H."/>
            <person name="Morin E."/>
            <person name="Beaudet D."/>
            <person name="Noel J."/>
            <person name="Yildirir G."/>
            <person name="Ndikumana S."/>
            <person name="Charron P."/>
            <person name="St-Onge C."/>
            <person name="Giorgi J."/>
            <person name="Kruger M."/>
            <person name="Marton T."/>
            <person name="Ropars J."/>
            <person name="Grigoriev I.V."/>
            <person name="Hainaut M."/>
            <person name="Henrissat B."/>
            <person name="Roux C."/>
            <person name="Martin F."/>
            <person name="Corradi N."/>
        </authorList>
    </citation>
    <scope>NUCLEOTIDE SEQUENCE [LARGE SCALE GENOMIC DNA]</scope>
    <source>
        <strain evidence="1 2">DAOM 197198</strain>
    </source>
</reference>
<dbReference type="InterPro" id="IPR011009">
    <property type="entry name" value="Kinase-like_dom_sf"/>
</dbReference>
<gene>
    <name evidence="1" type="ORF">GLOIN_2v1771753</name>
</gene>
<dbReference type="VEuPathDB" id="FungiDB:RhiirFUN_023112"/>
<dbReference type="AlphaFoldDB" id="A0A2P4Q912"/>
<organism evidence="1 2">
    <name type="scientific">Rhizophagus irregularis (strain DAOM 181602 / DAOM 197198 / MUCL 43194)</name>
    <name type="common">Arbuscular mycorrhizal fungus</name>
    <name type="synonym">Glomus intraradices</name>
    <dbReference type="NCBI Taxonomy" id="747089"/>
    <lineage>
        <taxon>Eukaryota</taxon>
        <taxon>Fungi</taxon>
        <taxon>Fungi incertae sedis</taxon>
        <taxon>Mucoromycota</taxon>
        <taxon>Glomeromycotina</taxon>
        <taxon>Glomeromycetes</taxon>
        <taxon>Glomerales</taxon>
        <taxon>Glomeraceae</taxon>
        <taxon>Rhizophagus</taxon>
    </lineage>
</organism>
<evidence type="ECO:0000313" key="2">
    <source>
        <dbReference type="Proteomes" id="UP000018888"/>
    </source>
</evidence>
<proteinExistence type="predicted"/>
<dbReference type="SUPFAM" id="SSF56112">
    <property type="entry name" value="Protein kinase-like (PK-like)"/>
    <property type="match status" value="1"/>
</dbReference>
<dbReference type="Proteomes" id="UP000018888">
    <property type="component" value="Unassembled WGS sequence"/>
</dbReference>
<accession>A0A2P4Q912</accession>